<protein>
    <submittedName>
        <fullName evidence="1">Uncharacterized protein</fullName>
    </submittedName>
</protein>
<comment type="caution">
    <text evidence="1">The sequence shown here is derived from an EMBL/GenBank/DDBJ whole genome shotgun (WGS) entry which is preliminary data.</text>
</comment>
<proteinExistence type="predicted"/>
<accession>A0A7J7MB27</accession>
<sequence length="313" mass="35417">MVSTRSRCQHDVEEGRLAIKVTEMEEWFSSHFTISEVLPPRGPLDVAEEVLEVVYLAILRYKAEVEIRQEDFLVVGRVPIPYGEPNHASCFKRRRLKGFKETREKWLKKKIAKRLGKGSRMGASNSHLSAINTFSLSEFSYLFHVEESKVQIFDSASSSLSNSFVIGKEDIFVLVEKAKVAKEKNSEVVHRQGTRVVNEVASCSDVVIGEVDEERTVTDIELELQNSDPGKCSDGGQVEDDVGENHEGDDHECYGDGEETNEILNFKQKNGILKDARLEGYYGDMTDQESPLDGILVHREHIKKILKLPLRAY</sequence>
<evidence type="ECO:0000313" key="2">
    <source>
        <dbReference type="Proteomes" id="UP000541444"/>
    </source>
</evidence>
<dbReference type="AlphaFoldDB" id="A0A7J7MB27"/>
<keyword evidence="2" id="KW-1185">Reference proteome</keyword>
<dbReference type="Proteomes" id="UP000541444">
    <property type="component" value="Unassembled WGS sequence"/>
</dbReference>
<reference evidence="1 2" key="1">
    <citation type="journal article" date="2020" name="IScience">
        <title>Genome Sequencing of the Endangered Kingdonia uniflora (Circaeasteraceae, Ranunculales) Reveals Potential Mechanisms of Evolutionary Specialization.</title>
        <authorList>
            <person name="Sun Y."/>
            <person name="Deng T."/>
            <person name="Zhang A."/>
            <person name="Moore M.J."/>
            <person name="Landis J.B."/>
            <person name="Lin N."/>
            <person name="Zhang H."/>
            <person name="Zhang X."/>
            <person name="Huang J."/>
            <person name="Zhang X."/>
            <person name="Sun H."/>
            <person name="Wang H."/>
        </authorList>
    </citation>
    <scope>NUCLEOTIDE SEQUENCE [LARGE SCALE GENOMIC DNA]</scope>
    <source>
        <strain evidence="1">TB1705</strain>
        <tissue evidence="1">Leaf</tissue>
    </source>
</reference>
<organism evidence="1 2">
    <name type="scientific">Kingdonia uniflora</name>
    <dbReference type="NCBI Taxonomy" id="39325"/>
    <lineage>
        <taxon>Eukaryota</taxon>
        <taxon>Viridiplantae</taxon>
        <taxon>Streptophyta</taxon>
        <taxon>Embryophyta</taxon>
        <taxon>Tracheophyta</taxon>
        <taxon>Spermatophyta</taxon>
        <taxon>Magnoliopsida</taxon>
        <taxon>Ranunculales</taxon>
        <taxon>Circaeasteraceae</taxon>
        <taxon>Kingdonia</taxon>
    </lineage>
</organism>
<evidence type="ECO:0000313" key="1">
    <source>
        <dbReference type="EMBL" id="KAF6152087.1"/>
    </source>
</evidence>
<gene>
    <name evidence="1" type="ORF">GIB67_031409</name>
</gene>
<dbReference type="EMBL" id="JACGCM010001655">
    <property type="protein sequence ID" value="KAF6152087.1"/>
    <property type="molecule type" value="Genomic_DNA"/>
</dbReference>
<name>A0A7J7MB27_9MAGN</name>